<gene>
    <name evidence="2" type="ORF">ROTO_01810</name>
</gene>
<accession>A0A0L6D0A5</accession>
<evidence type="ECO:0000313" key="2">
    <source>
        <dbReference type="EMBL" id="KNX43391.1"/>
    </source>
</evidence>
<protein>
    <submittedName>
        <fullName evidence="2">Uncharacterized protein</fullName>
    </submittedName>
</protein>
<dbReference type="PATRIC" id="fig|74031.6.peg.184"/>
<name>A0A0L6D0A5_9RHOB</name>
<keyword evidence="3" id="KW-1185">Reference proteome</keyword>
<dbReference type="RefSeq" id="WP_160316336.1">
    <property type="nucleotide sequence ID" value="NZ_CP118494.1"/>
</dbReference>
<evidence type="ECO:0000256" key="1">
    <source>
        <dbReference type="SAM" id="MobiDB-lite"/>
    </source>
</evidence>
<dbReference type="Proteomes" id="UP000037046">
    <property type="component" value="Unassembled WGS sequence"/>
</dbReference>
<dbReference type="AlphaFoldDB" id="A0A0L6D0A5"/>
<organism evidence="2 3">
    <name type="scientific">Roseovarius tolerans</name>
    <dbReference type="NCBI Taxonomy" id="74031"/>
    <lineage>
        <taxon>Bacteria</taxon>
        <taxon>Pseudomonadati</taxon>
        <taxon>Pseudomonadota</taxon>
        <taxon>Alphaproteobacteria</taxon>
        <taxon>Rhodobacterales</taxon>
        <taxon>Roseobacteraceae</taxon>
        <taxon>Roseovarius</taxon>
    </lineage>
</organism>
<sequence>MEKTNRAVKLIAEEENTQRQEKMARLRKARHESEKSAATPADETQKKT</sequence>
<proteinExistence type="predicted"/>
<dbReference type="OrthoDB" id="7875526at2"/>
<evidence type="ECO:0000313" key="3">
    <source>
        <dbReference type="Proteomes" id="UP000037046"/>
    </source>
</evidence>
<dbReference type="EMBL" id="LGVV01000001">
    <property type="protein sequence ID" value="KNX43391.1"/>
    <property type="molecule type" value="Genomic_DNA"/>
</dbReference>
<feature type="region of interest" description="Disordered" evidence="1">
    <location>
        <begin position="1"/>
        <end position="48"/>
    </location>
</feature>
<reference evidence="3" key="1">
    <citation type="submission" date="2015-07" db="EMBL/GenBank/DDBJ databases">
        <title>Draft Genome Sequence of Roseovarius tolerans EL-164, a producer of N-Acylated Alanine Methyl Esters (NAMEs).</title>
        <authorList>
            <person name="Voget S."/>
            <person name="Bruns H."/>
            <person name="Wagner-Doebler I."/>
            <person name="Schulz S."/>
            <person name="Daniel R."/>
        </authorList>
    </citation>
    <scope>NUCLEOTIDE SEQUENCE [LARGE SCALE GENOMIC DNA]</scope>
    <source>
        <strain evidence="3">EL-164</strain>
    </source>
</reference>
<comment type="caution">
    <text evidence="2">The sequence shown here is derived from an EMBL/GenBank/DDBJ whole genome shotgun (WGS) entry which is preliminary data.</text>
</comment>